<dbReference type="Proteomes" id="UP000178943">
    <property type="component" value="Unassembled WGS sequence"/>
</dbReference>
<organism evidence="1 2">
    <name type="scientific">Candidatus Fischerbacteria bacterium RBG_13_37_8</name>
    <dbReference type="NCBI Taxonomy" id="1817863"/>
    <lineage>
        <taxon>Bacteria</taxon>
        <taxon>Candidatus Fischeribacteriota</taxon>
    </lineage>
</organism>
<proteinExistence type="predicted"/>
<evidence type="ECO:0000313" key="2">
    <source>
        <dbReference type="Proteomes" id="UP000178943"/>
    </source>
</evidence>
<gene>
    <name evidence="1" type="ORF">A2Y62_04320</name>
</gene>
<sequence>MIKALWLTVVGVMVALFIIPPSCSAQVKVKLLNITETRYSNNPLADKTIPESNIQFSSMNKPGLLLTVELQGVEVKKATKYGLLQIAGKDDAGTVIKQQAGGFHDPGEELIVVDRDSMYMSDKTGTEDKLKFEIRTELPSRAAKKVDINGTITLSASQPTNVDIASVPTKIGQSIKDKVLTQAGITIKIVNSKDSFFAPDDAEKAVSFEASGKLDAILDVKLLDDKGKEISTGQMTSGMSNGKSYMLDSSEKLPKNTKLRITIALNEKSTKVPISLKNIPLP</sequence>
<comment type="caution">
    <text evidence="1">The sequence shown here is derived from an EMBL/GenBank/DDBJ whole genome shotgun (WGS) entry which is preliminary data.</text>
</comment>
<name>A0A1F5VFW7_9BACT</name>
<reference evidence="1 2" key="1">
    <citation type="journal article" date="2016" name="Nat. Commun.">
        <title>Thousands of microbial genomes shed light on interconnected biogeochemical processes in an aquifer system.</title>
        <authorList>
            <person name="Anantharaman K."/>
            <person name="Brown C.T."/>
            <person name="Hug L.A."/>
            <person name="Sharon I."/>
            <person name="Castelle C.J."/>
            <person name="Probst A.J."/>
            <person name="Thomas B.C."/>
            <person name="Singh A."/>
            <person name="Wilkins M.J."/>
            <person name="Karaoz U."/>
            <person name="Brodie E.L."/>
            <person name="Williams K.H."/>
            <person name="Hubbard S.S."/>
            <person name="Banfield J.F."/>
        </authorList>
    </citation>
    <scope>NUCLEOTIDE SEQUENCE [LARGE SCALE GENOMIC DNA]</scope>
</reference>
<accession>A0A1F5VFW7</accession>
<dbReference type="AlphaFoldDB" id="A0A1F5VFW7"/>
<evidence type="ECO:0000313" key="1">
    <source>
        <dbReference type="EMBL" id="OGF62306.1"/>
    </source>
</evidence>
<dbReference type="EMBL" id="MFGW01000181">
    <property type="protein sequence ID" value="OGF62306.1"/>
    <property type="molecule type" value="Genomic_DNA"/>
</dbReference>
<protein>
    <submittedName>
        <fullName evidence="1">Uncharacterized protein</fullName>
    </submittedName>
</protein>